<dbReference type="Proteomes" id="UP000800036">
    <property type="component" value="Unassembled WGS sequence"/>
</dbReference>
<reference evidence="1" key="1">
    <citation type="journal article" date="2020" name="Stud. Mycol.">
        <title>101 Dothideomycetes genomes: a test case for predicting lifestyles and emergence of pathogens.</title>
        <authorList>
            <person name="Haridas S."/>
            <person name="Albert R."/>
            <person name="Binder M."/>
            <person name="Bloem J."/>
            <person name="Labutti K."/>
            <person name="Salamov A."/>
            <person name="Andreopoulos B."/>
            <person name="Baker S."/>
            <person name="Barry K."/>
            <person name="Bills G."/>
            <person name="Bluhm B."/>
            <person name="Cannon C."/>
            <person name="Castanera R."/>
            <person name="Culley D."/>
            <person name="Daum C."/>
            <person name="Ezra D."/>
            <person name="Gonzalez J."/>
            <person name="Henrissat B."/>
            <person name="Kuo A."/>
            <person name="Liang C."/>
            <person name="Lipzen A."/>
            <person name="Lutzoni F."/>
            <person name="Magnuson J."/>
            <person name="Mondo S."/>
            <person name="Nolan M."/>
            <person name="Ohm R."/>
            <person name="Pangilinan J."/>
            <person name="Park H.-J."/>
            <person name="Ramirez L."/>
            <person name="Alfaro M."/>
            <person name="Sun H."/>
            <person name="Tritt A."/>
            <person name="Yoshinaga Y."/>
            <person name="Zwiers L.-H."/>
            <person name="Turgeon B."/>
            <person name="Goodwin S."/>
            <person name="Spatafora J."/>
            <person name="Crous P."/>
            <person name="Grigoriev I."/>
        </authorList>
    </citation>
    <scope>NUCLEOTIDE SEQUENCE</scope>
    <source>
        <strain evidence="1">CBS 107.79</strain>
    </source>
</reference>
<name>A0A6A5VD11_9PLEO</name>
<evidence type="ECO:0000313" key="1">
    <source>
        <dbReference type="EMBL" id="KAF1971107.1"/>
    </source>
</evidence>
<feature type="non-terminal residue" evidence="1">
    <location>
        <position position="73"/>
    </location>
</feature>
<dbReference type="EMBL" id="ML976695">
    <property type="protein sequence ID" value="KAF1971107.1"/>
    <property type="molecule type" value="Genomic_DNA"/>
</dbReference>
<proteinExistence type="predicted"/>
<protein>
    <submittedName>
        <fullName evidence="1">Uncharacterized protein</fullName>
    </submittedName>
</protein>
<dbReference type="OrthoDB" id="5132647at2759"/>
<keyword evidence="2" id="KW-1185">Reference proteome</keyword>
<organism evidence="1 2">
    <name type="scientific">Bimuria novae-zelandiae CBS 107.79</name>
    <dbReference type="NCBI Taxonomy" id="1447943"/>
    <lineage>
        <taxon>Eukaryota</taxon>
        <taxon>Fungi</taxon>
        <taxon>Dikarya</taxon>
        <taxon>Ascomycota</taxon>
        <taxon>Pezizomycotina</taxon>
        <taxon>Dothideomycetes</taxon>
        <taxon>Pleosporomycetidae</taxon>
        <taxon>Pleosporales</taxon>
        <taxon>Massarineae</taxon>
        <taxon>Didymosphaeriaceae</taxon>
        <taxon>Bimuria</taxon>
    </lineage>
</organism>
<accession>A0A6A5VD11</accession>
<gene>
    <name evidence="1" type="ORF">BU23DRAFT_441081</name>
</gene>
<evidence type="ECO:0000313" key="2">
    <source>
        <dbReference type="Proteomes" id="UP000800036"/>
    </source>
</evidence>
<sequence length="73" mass="8668">MCGRQYRVYRCGHRDILSGIMYCQNARINPRTGRQTMCGVERTVTDVADSNLCYRQECYLRDMVQRGWRCHIC</sequence>
<dbReference type="AlphaFoldDB" id="A0A6A5VD11"/>